<dbReference type="PROSITE" id="PS51881">
    <property type="entry name" value="OCT"/>
    <property type="match status" value="1"/>
</dbReference>
<reference evidence="2 3" key="1">
    <citation type="submission" date="2014-03" db="EMBL/GenBank/DDBJ databases">
        <title>Genome sequence of Clostridium litorale W6, DSM 5388.</title>
        <authorList>
            <person name="Poehlein A."/>
            <person name="Jagirdar A."/>
            <person name="Khonsari B."/>
            <person name="Chibani C.M."/>
            <person name="Gutierrez Gutierrez D.A."/>
            <person name="Davydova E."/>
            <person name="Alghaithi H.S."/>
            <person name="Nair K.P."/>
            <person name="Dhamotharan K."/>
            <person name="Chandran L."/>
            <person name="G W."/>
            <person name="Daniel R."/>
        </authorList>
    </citation>
    <scope>NUCLEOTIDE SEQUENCE [LARGE SCALE GENOMIC DNA]</scope>
    <source>
        <strain evidence="2 3">W6</strain>
    </source>
</reference>
<protein>
    <recommendedName>
        <fullName evidence="1">OCT domain-containing protein</fullName>
    </recommendedName>
</protein>
<accession>A0A069REV2</accession>
<sequence length="275" mass="32177">MGSIDVKNEFVISKFLDRYDYDGVEEILKERGIGEGDLYKVVSACKYLINFDFKTALKRIESIESPKIKNRRKIKELRQHLLNLIEGYPEAIFSELIESLKMQCVSEQYIDYLGRVYRLKEALLKYIFISGQDGVKKKQISMIGYMVSKNNILKILRKRYKIYSGSLSYGLTEYIKKMNGRNKTFKEIISILNSKEMEELIKLRHECPVGHGFKGVSRQDIQSIYGEPPEVMKDFVRVCILMDLKVKIDRHDDMNRLIEELVERYVGKRGDGENE</sequence>
<dbReference type="RefSeq" id="WP_038263910.1">
    <property type="nucleotide sequence ID" value="NZ_FSRH01000006.1"/>
</dbReference>
<dbReference type="InterPro" id="IPR015349">
    <property type="entry name" value="OCT_dom"/>
</dbReference>
<dbReference type="STRING" id="1121324.CLIT_10c02910"/>
<organism evidence="2 3">
    <name type="scientific">Peptoclostridium litorale DSM 5388</name>
    <dbReference type="NCBI Taxonomy" id="1121324"/>
    <lineage>
        <taxon>Bacteria</taxon>
        <taxon>Bacillati</taxon>
        <taxon>Bacillota</taxon>
        <taxon>Clostridia</taxon>
        <taxon>Peptostreptococcales</taxon>
        <taxon>Peptoclostridiaceae</taxon>
        <taxon>Peptoclostridium</taxon>
    </lineage>
</organism>
<dbReference type="GO" id="GO:0000166">
    <property type="term" value="F:nucleotide binding"/>
    <property type="evidence" value="ECO:0007669"/>
    <property type="project" value="InterPro"/>
</dbReference>
<evidence type="ECO:0000313" key="2">
    <source>
        <dbReference type="EMBL" id="KDR95564.1"/>
    </source>
</evidence>
<evidence type="ECO:0000259" key="1">
    <source>
        <dbReference type="PROSITE" id="PS51881"/>
    </source>
</evidence>
<proteinExistence type="predicted"/>
<dbReference type="OrthoDB" id="2677749at2"/>
<feature type="domain" description="OCT" evidence="1">
    <location>
        <begin position="1"/>
        <end position="55"/>
    </location>
</feature>
<dbReference type="eggNOG" id="ENOG5033TE0">
    <property type="taxonomic scope" value="Bacteria"/>
</dbReference>
<dbReference type="AlphaFoldDB" id="A0A069REV2"/>
<gene>
    <name evidence="2" type="ORF">CLIT_10c02910</name>
</gene>
<dbReference type="Proteomes" id="UP000027946">
    <property type="component" value="Unassembled WGS sequence"/>
</dbReference>
<name>A0A069REV2_PEPLI</name>
<keyword evidence="3" id="KW-1185">Reference proteome</keyword>
<comment type="caution">
    <text evidence="2">The sequence shown here is derived from an EMBL/GenBank/DDBJ whole genome shotgun (WGS) entry which is preliminary data.</text>
</comment>
<dbReference type="EMBL" id="JJMM01000010">
    <property type="protein sequence ID" value="KDR95564.1"/>
    <property type="molecule type" value="Genomic_DNA"/>
</dbReference>
<evidence type="ECO:0000313" key="3">
    <source>
        <dbReference type="Proteomes" id="UP000027946"/>
    </source>
</evidence>